<organism evidence="2 3">
    <name type="scientific">Spinacia oleracea</name>
    <name type="common">Spinach</name>
    <dbReference type="NCBI Taxonomy" id="3562"/>
    <lineage>
        <taxon>Eukaryota</taxon>
        <taxon>Viridiplantae</taxon>
        <taxon>Streptophyta</taxon>
        <taxon>Embryophyta</taxon>
        <taxon>Tracheophyta</taxon>
        <taxon>Spermatophyta</taxon>
        <taxon>Magnoliopsida</taxon>
        <taxon>eudicotyledons</taxon>
        <taxon>Gunneridae</taxon>
        <taxon>Pentapetalae</taxon>
        <taxon>Caryophyllales</taxon>
        <taxon>Chenopodiaceae</taxon>
        <taxon>Chenopodioideae</taxon>
        <taxon>Anserineae</taxon>
        <taxon>Spinacia</taxon>
    </lineage>
</organism>
<evidence type="ECO:0000313" key="2">
    <source>
        <dbReference type="Proteomes" id="UP000813463"/>
    </source>
</evidence>
<reference evidence="2" key="1">
    <citation type="journal article" date="2021" name="Nat. Commun.">
        <title>Genomic analyses provide insights into spinach domestication and the genetic basis of agronomic traits.</title>
        <authorList>
            <person name="Cai X."/>
            <person name="Sun X."/>
            <person name="Xu C."/>
            <person name="Sun H."/>
            <person name="Wang X."/>
            <person name="Ge C."/>
            <person name="Zhang Z."/>
            <person name="Wang Q."/>
            <person name="Fei Z."/>
            <person name="Jiao C."/>
            <person name="Wang Q."/>
        </authorList>
    </citation>
    <scope>NUCLEOTIDE SEQUENCE [LARGE SCALE GENOMIC DNA]</scope>
    <source>
        <strain evidence="2">cv. Varoflay</strain>
    </source>
</reference>
<proteinExistence type="predicted"/>
<reference evidence="3" key="2">
    <citation type="submission" date="2025-08" db="UniProtKB">
        <authorList>
            <consortium name="RefSeq"/>
        </authorList>
    </citation>
    <scope>IDENTIFICATION</scope>
    <source>
        <tissue evidence="3">Leaf</tissue>
    </source>
</reference>
<dbReference type="PANTHER" id="PTHR35046">
    <property type="entry name" value="ZINC KNUCKLE (CCHC-TYPE) FAMILY PROTEIN"/>
    <property type="match status" value="1"/>
</dbReference>
<accession>A0ABM3RHB3</accession>
<name>A0ABM3RHB3_SPIOL</name>
<evidence type="ECO:0000313" key="3">
    <source>
        <dbReference type="RefSeq" id="XP_056694997.1"/>
    </source>
</evidence>
<sequence>MNTIYKARADKKRKQIVLKSGDLVWLHLRKERFPSKRKNKLMPRADGPYEIIEAYGDSAYKIDLPTEYGGVSATFNVGDLSPYLDDVNLRAISFEEGDNDVNVKENSFEEPITLLLNPMGV</sequence>
<protein>
    <recommendedName>
        <fullName evidence="1">Tf2-1-like SH3-like domain-containing protein</fullName>
    </recommendedName>
</protein>
<gene>
    <name evidence="3" type="primary">LOC130469626</name>
</gene>
<dbReference type="Pfam" id="PF24626">
    <property type="entry name" value="SH3_Tf2-1"/>
    <property type="match status" value="1"/>
</dbReference>
<keyword evidence="2" id="KW-1185">Reference proteome</keyword>
<dbReference type="Proteomes" id="UP000813463">
    <property type="component" value="Chromosome 3"/>
</dbReference>
<dbReference type="RefSeq" id="XP_056694997.1">
    <property type="nucleotide sequence ID" value="XM_056839019.1"/>
</dbReference>
<dbReference type="GeneID" id="130469626"/>
<feature type="domain" description="Tf2-1-like SH3-like" evidence="1">
    <location>
        <begin position="21"/>
        <end position="83"/>
    </location>
</feature>
<dbReference type="PANTHER" id="PTHR35046:SF26">
    <property type="entry name" value="RNA-DIRECTED DNA POLYMERASE"/>
    <property type="match status" value="1"/>
</dbReference>
<dbReference type="InterPro" id="IPR056924">
    <property type="entry name" value="SH3_Tf2-1"/>
</dbReference>
<evidence type="ECO:0000259" key="1">
    <source>
        <dbReference type="Pfam" id="PF24626"/>
    </source>
</evidence>